<keyword evidence="2" id="KW-1185">Reference proteome</keyword>
<protein>
    <submittedName>
        <fullName evidence="1">Uncharacterized protein</fullName>
    </submittedName>
</protein>
<sequence length="135" mass="14934">MGKVGGGDQGPEEGDARLARHLRQHRGRGARLRHCRAALPWAPRQAQLLGGGISPARPLVGSRSHVLLVVDHELSLAGFVDCWTTAAVAVRDDDDDSAWWEPWKQRSRHWEGIAGTKRPRQLRSLHITSDLVIST</sequence>
<dbReference type="EnsemblPlants" id="OPUNC02G17850.1">
    <property type="protein sequence ID" value="OPUNC02G17850.1"/>
    <property type="gene ID" value="OPUNC02G17850"/>
</dbReference>
<evidence type="ECO:0000313" key="2">
    <source>
        <dbReference type="Proteomes" id="UP000026962"/>
    </source>
</evidence>
<name>A0A0E0K0W8_ORYPU</name>
<dbReference type="HOGENOM" id="CLU_1889132_0_0_1"/>
<proteinExistence type="predicted"/>
<reference evidence="1" key="1">
    <citation type="submission" date="2015-04" db="UniProtKB">
        <authorList>
            <consortium name="EnsemblPlants"/>
        </authorList>
    </citation>
    <scope>IDENTIFICATION</scope>
</reference>
<dbReference type="AlphaFoldDB" id="A0A0E0K0W8"/>
<dbReference type="Gramene" id="OPUNC02G17850.1">
    <property type="protein sequence ID" value="OPUNC02G17850.1"/>
    <property type="gene ID" value="OPUNC02G17850"/>
</dbReference>
<dbReference type="Proteomes" id="UP000026962">
    <property type="component" value="Chromosome 2"/>
</dbReference>
<accession>A0A0E0K0W8</accession>
<reference evidence="1" key="2">
    <citation type="submission" date="2018-05" db="EMBL/GenBank/DDBJ databases">
        <title>OpunRS2 (Oryza punctata Reference Sequence Version 2).</title>
        <authorList>
            <person name="Zhang J."/>
            <person name="Kudrna D."/>
            <person name="Lee S."/>
            <person name="Talag J."/>
            <person name="Welchert J."/>
            <person name="Wing R.A."/>
        </authorList>
    </citation>
    <scope>NUCLEOTIDE SEQUENCE [LARGE SCALE GENOMIC DNA]</scope>
</reference>
<organism evidence="1">
    <name type="scientific">Oryza punctata</name>
    <name type="common">Red rice</name>
    <dbReference type="NCBI Taxonomy" id="4537"/>
    <lineage>
        <taxon>Eukaryota</taxon>
        <taxon>Viridiplantae</taxon>
        <taxon>Streptophyta</taxon>
        <taxon>Embryophyta</taxon>
        <taxon>Tracheophyta</taxon>
        <taxon>Spermatophyta</taxon>
        <taxon>Magnoliopsida</taxon>
        <taxon>Liliopsida</taxon>
        <taxon>Poales</taxon>
        <taxon>Poaceae</taxon>
        <taxon>BOP clade</taxon>
        <taxon>Oryzoideae</taxon>
        <taxon>Oryzeae</taxon>
        <taxon>Oryzinae</taxon>
        <taxon>Oryza</taxon>
    </lineage>
</organism>
<evidence type="ECO:0000313" key="1">
    <source>
        <dbReference type="EnsemblPlants" id="OPUNC02G17850.1"/>
    </source>
</evidence>